<accession>A0AAD6U5U9</accession>
<dbReference type="AlphaFoldDB" id="A0AAD6U5U9"/>
<reference evidence="2" key="1">
    <citation type="submission" date="2023-03" db="EMBL/GenBank/DDBJ databases">
        <title>Massive genome expansion in bonnet fungi (Mycena s.s.) driven by repeated elements and novel gene families across ecological guilds.</title>
        <authorList>
            <consortium name="Lawrence Berkeley National Laboratory"/>
            <person name="Harder C.B."/>
            <person name="Miyauchi S."/>
            <person name="Viragh M."/>
            <person name="Kuo A."/>
            <person name="Thoen E."/>
            <person name="Andreopoulos B."/>
            <person name="Lu D."/>
            <person name="Skrede I."/>
            <person name="Drula E."/>
            <person name="Henrissat B."/>
            <person name="Morin E."/>
            <person name="Kohler A."/>
            <person name="Barry K."/>
            <person name="LaButti K."/>
            <person name="Morin E."/>
            <person name="Salamov A."/>
            <person name="Lipzen A."/>
            <person name="Mereny Z."/>
            <person name="Hegedus B."/>
            <person name="Baldrian P."/>
            <person name="Stursova M."/>
            <person name="Weitz H."/>
            <person name="Taylor A."/>
            <person name="Grigoriev I.V."/>
            <person name="Nagy L.G."/>
            <person name="Martin F."/>
            <person name="Kauserud H."/>
        </authorList>
    </citation>
    <scope>NUCLEOTIDE SEQUENCE</scope>
    <source>
        <strain evidence="2">CBHHK173m</strain>
    </source>
</reference>
<organism evidence="2 3">
    <name type="scientific">Mycena belliarum</name>
    <dbReference type="NCBI Taxonomy" id="1033014"/>
    <lineage>
        <taxon>Eukaryota</taxon>
        <taxon>Fungi</taxon>
        <taxon>Dikarya</taxon>
        <taxon>Basidiomycota</taxon>
        <taxon>Agaricomycotina</taxon>
        <taxon>Agaricomycetes</taxon>
        <taxon>Agaricomycetidae</taxon>
        <taxon>Agaricales</taxon>
        <taxon>Marasmiineae</taxon>
        <taxon>Mycenaceae</taxon>
        <taxon>Mycena</taxon>
    </lineage>
</organism>
<keyword evidence="3" id="KW-1185">Reference proteome</keyword>
<dbReference type="Proteomes" id="UP001222325">
    <property type="component" value="Unassembled WGS sequence"/>
</dbReference>
<comment type="caution">
    <text evidence="2">The sequence shown here is derived from an EMBL/GenBank/DDBJ whole genome shotgun (WGS) entry which is preliminary data.</text>
</comment>
<sequence length="148" mass="15794">MTLPRAGCAAAALRLVPVTAAGSTNGRKPRLLWPSSSAGSFTPKACRGRDARAAGGGVRGARRGRRLTRCAGSPSESESESGAGDVGVSWCGQNAGHTFRERGDTWGPGRCRRVRIRLSLRLLALAGWRRRRACWQIPIVGRAKCLVE</sequence>
<evidence type="ECO:0000313" key="2">
    <source>
        <dbReference type="EMBL" id="KAJ7088839.1"/>
    </source>
</evidence>
<name>A0AAD6U5U9_9AGAR</name>
<proteinExistence type="predicted"/>
<gene>
    <name evidence="2" type="ORF">B0H15DRAFT_287340</name>
</gene>
<feature type="compositionally biased region" description="Low complexity" evidence="1">
    <location>
        <begin position="69"/>
        <end position="86"/>
    </location>
</feature>
<evidence type="ECO:0000313" key="3">
    <source>
        <dbReference type="Proteomes" id="UP001222325"/>
    </source>
</evidence>
<evidence type="ECO:0000256" key="1">
    <source>
        <dbReference type="SAM" id="MobiDB-lite"/>
    </source>
</evidence>
<dbReference type="EMBL" id="JARJCN010000025">
    <property type="protein sequence ID" value="KAJ7088839.1"/>
    <property type="molecule type" value="Genomic_DNA"/>
</dbReference>
<feature type="region of interest" description="Disordered" evidence="1">
    <location>
        <begin position="43"/>
        <end position="86"/>
    </location>
</feature>
<protein>
    <submittedName>
        <fullName evidence="2">Uncharacterized protein</fullName>
    </submittedName>
</protein>